<feature type="transmembrane region" description="Helical" evidence="7">
    <location>
        <begin position="396"/>
        <end position="415"/>
    </location>
</feature>
<evidence type="ECO:0000313" key="9">
    <source>
        <dbReference type="Proteomes" id="UP000321638"/>
    </source>
</evidence>
<accession>A0A5C8PK06</accession>
<dbReference type="Pfam" id="PF05977">
    <property type="entry name" value="MFS_3"/>
    <property type="match status" value="1"/>
</dbReference>
<dbReference type="PANTHER" id="PTHR23513">
    <property type="entry name" value="INTEGRAL MEMBRANE EFFLUX PROTEIN-RELATED"/>
    <property type="match status" value="1"/>
</dbReference>
<sequence>MSTPSPTSASPSASDAAAAAPLSMWAPLGIPAFKRLWLANIVSNIGGWMQTAGAGWIMTEIAPAGDKALFVAAMAVATTCPVFLFGFPAGVLADRFDRRRYILACQIWMMLAAAALAVLAAIGKLDHWNLLALMTCVGIGNAMNGPAWHAVVPEIVGRRHLPQAIALNSAAFNLARTVGPVIGQVLQAVAGVFALFATNALTFLALIGAIASWRRPAEARAQQRSESLWAGFVTGFAFIRDTPALWRVWARAMCFFVPAIAFATLLPLIGRTLQLSDAQYGVLFSSFGVGAVGGTMMLPRFNTWLGADRANIAAMLTAAAAIALGAAVPHVVAVGVGLALCGGCWMVVIANNNVATQNLLPHWVRARGMAVHQIVFFGSLTVGQTLWGIVADRIGIPLTMGCAAVLLLPMAFLAASIPLPVSAATSAAGD</sequence>
<evidence type="ECO:0000313" key="8">
    <source>
        <dbReference type="EMBL" id="TXL74177.1"/>
    </source>
</evidence>
<proteinExistence type="predicted"/>
<dbReference type="PANTHER" id="PTHR23513:SF11">
    <property type="entry name" value="STAPHYLOFERRIN A TRANSPORTER"/>
    <property type="match status" value="1"/>
</dbReference>
<dbReference type="AlphaFoldDB" id="A0A5C8PK06"/>
<name>A0A5C8PK06_9HYPH</name>
<feature type="transmembrane region" description="Helical" evidence="7">
    <location>
        <begin position="68"/>
        <end position="89"/>
    </location>
</feature>
<organism evidence="8 9">
    <name type="scientific">Vineibacter terrae</name>
    <dbReference type="NCBI Taxonomy" id="2586908"/>
    <lineage>
        <taxon>Bacteria</taxon>
        <taxon>Pseudomonadati</taxon>
        <taxon>Pseudomonadota</taxon>
        <taxon>Alphaproteobacteria</taxon>
        <taxon>Hyphomicrobiales</taxon>
        <taxon>Vineibacter</taxon>
    </lineage>
</organism>
<protein>
    <submittedName>
        <fullName evidence="8">MFS transporter</fullName>
    </submittedName>
</protein>
<dbReference type="OrthoDB" id="9809918at2"/>
<dbReference type="EMBL" id="VDUZ01000020">
    <property type="protein sequence ID" value="TXL74177.1"/>
    <property type="molecule type" value="Genomic_DNA"/>
</dbReference>
<dbReference type="RefSeq" id="WP_147848425.1">
    <property type="nucleotide sequence ID" value="NZ_VDUZ01000020.1"/>
</dbReference>
<dbReference type="InterPro" id="IPR010290">
    <property type="entry name" value="TM_effector"/>
</dbReference>
<feature type="transmembrane region" description="Helical" evidence="7">
    <location>
        <begin position="310"/>
        <end position="327"/>
    </location>
</feature>
<evidence type="ECO:0000256" key="6">
    <source>
        <dbReference type="ARBA" id="ARBA00023136"/>
    </source>
</evidence>
<keyword evidence="6 7" id="KW-0472">Membrane</keyword>
<keyword evidence="2" id="KW-0813">Transport</keyword>
<feature type="transmembrane region" description="Helical" evidence="7">
    <location>
        <begin position="248"/>
        <end position="268"/>
    </location>
</feature>
<gene>
    <name evidence="8" type="ORF">FHP25_18440</name>
</gene>
<feature type="transmembrane region" description="Helical" evidence="7">
    <location>
        <begin position="280"/>
        <end position="298"/>
    </location>
</feature>
<keyword evidence="3" id="KW-1003">Cell membrane</keyword>
<feature type="transmembrane region" description="Helical" evidence="7">
    <location>
        <begin position="188"/>
        <end position="213"/>
    </location>
</feature>
<dbReference type="Proteomes" id="UP000321638">
    <property type="component" value="Unassembled WGS sequence"/>
</dbReference>
<keyword evidence="5 7" id="KW-1133">Transmembrane helix</keyword>
<comment type="subcellular location">
    <subcellularLocation>
        <location evidence="1">Cell membrane</location>
        <topology evidence="1">Multi-pass membrane protein</topology>
    </subcellularLocation>
</comment>
<dbReference type="Gene3D" id="1.20.1250.20">
    <property type="entry name" value="MFS general substrate transporter like domains"/>
    <property type="match status" value="1"/>
</dbReference>
<keyword evidence="4 7" id="KW-0812">Transmembrane</keyword>
<evidence type="ECO:0000256" key="3">
    <source>
        <dbReference type="ARBA" id="ARBA00022475"/>
    </source>
</evidence>
<evidence type="ECO:0000256" key="7">
    <source>
        <dbReference type="SAM" id="Phobius"/>
    </source>
</evidence>
<evidence type="ECO:0000256" key="5">
    <source>
        <dbReference type="ARBA" id="ARBA00022989"/>
    </source>
</evidence>
<comment type="caution">
    <text evidence="8">The sequence shown here is derived from an EMBL/GenBank/DDBJ whole genome shotgun (WGS) entry which is preliminary data.</text>
</comment>
<feature type="transmembrane region" description="Helical" evidence="7">
    <location>
        <begin position="370"/>
        <end position="390"/>
    </location>
</feature>
<evidence type="ECO:0000256" key="4">
    <source>
        <dbReference type="ARBA" id="ARBA00022692"/>
    </source>
</evidence>
<dbReference type="InterPro" id="IPR036259">
    <property type="entry name" value="MFS_trans_sf"/>
</dbReference>
<dbReference type="GO" id="GO:0005886">
    <property type="term" value="C:plasma membrane"/>
    <property type="evidence" value="ECO:0007669"/>
    <property type="project" value="UniProtKB-SubCell"/>
</dbReference>
<keyword evidence="9" id="KW-1185">Reference proteome</keyword>
<evidence type="ECO:0000256" key="1">
    <source>
        <dbReference type="ARBA" id="ARBA00004651"/>
    </source>
</evidence>
<reference evidence="8 9" key="1">
    <citation type="submission" date="2019-06" db="EMBL/GenBank/DDBJ databases">
        <title>New taxonomy in bacterial strain CC-CFT640, isolated from vineyard.</title>
        <authorList>
            <person name="Lin S.-Y."/>
            <person name="Tsai C.-F."/>
            <person name="Young C.-C."/>
        </authorList>
    </citation>
    <scope>NUCLEOTIDE SEQUENCE [LARGE SCALE GENOMIC DNA]</scope>
    <source>
        <strain evidence="8 9">CC-CFT640</strain>
    </source>
</reference>
<dbReference type="SUPFAM" id="SSF103473">
    <property type="entry name" value="MFS general substrate transporter"/>
    <property type="match status" value="1"/>
</dbReference>
<feature type="transmembrane region" description="Helical" evidence="7">
    <location>
        <begin position="101"/>
        <end position="122"/>
    </location>
</feature>
<evidence type="ECO:0000256" key="2">
    <source>
        <dbReference type="ARBA" id="ARBA00022448"/>
    </source>
</evidence>
<dbReference type="CDD" id="cd06173">
    <property type="entry name" value="MFS_MefA_like"/>
    <property type="match status" value="1"/>
</dbReference>